<keyword evidence="5" id="KW-0804">Transcription</keyword>
<evidence type="ECO:0000259" key="8">
    <source>
        <dbReference type="PROSITE" id="PS50048"/>
    </source>
</evidence>
<dbReference type="InterPro" id="IPR007219">
    <property type="entry name" value="XnlR_reg_dom"/>
</dbReference>
<feature type="domain" description="Zn(2)-C6 fungal-type" evidence="8">
    <location>
        <begin position="50"/>
        <end position="82"/>
    </location>
</feature>
<dbReference type="CDD" id="cd00067">
    <property type="entry name" value="GAL4"/>
    <property type="match status" value="1"/>
</dbReference>
<dbReference type="InterPro" id="IPR051089">
    <property type="entry name" value="prtT"/>
</dbReference>
<evidence type="ECO:0000313" key="10">
    <source>
        <dbReference type="Proteomes" id="UP000054272"/>
    </source>
</evidence>
<evidence type="ECO:0000256" key="3">
    <source>
        <dbReference type="ARBA" id="ARBA00023015"/>
    </source>
</evidence>
<dbReference type="Gene3D" id="4.10.240.10">
    <property type="entry name" value="Zn(2)-C6 fungal-type DNA-binding domain"/>
    <property type="match status" value="1"/>
</dbReference>
<evidence type="ECO:0000256" key="2">
    <source>
        <dbReference type="ARBA" id="ARBA00022723"/>
    </source>
</evidence>
<evidence type="ECO:0000256" key="7">
    <source>
        <dbReference type="SAM" id="MobiDB-lite"/>
    </source>
</evidence>
<dbReference type="PANTHER" id="PTHR31845">
    <property type="entry name" value="FINGER DOMAIN PROTEIN, PUTATIVE-RELATED"/>
    <property type="match status" value="1"/>
</dbReference>
<dbReference type="PANTHER" id="PTHR31845:SF17">
    <property type="entry name" value="ZN(II)2CYS6 TRANSCRIPTION FACTOR (EUROFUNG)"/>
    <property type="match status" value="1"/>
</dbReference>
<keyword evidence="3" id="KW-0805">Transcription regulation</keyword>
<reference evidence="9 10" key="1">
    <citation type="submission" date="2015-01" db="EMBL/GenBank/DDBJ databases">
        <title>The Genome Sequence of Cryptococcus gattii EJB2.</title>
        <authorList>
            <consortium name="The Broad Institute Genomics Platform"/>
            <person name="Cuomo C."/>
            <person name="Litvintseva A."/>
            <person name="Chen Y."/>
            <person name="Heitman J."/>
            <person name="Sun S."/>
            <person name="Springer D."/>
            <person name="Dromer F."/>
            <person name="Young S."/>
            <person name="Zeng Q."/>
            <person name="Gargeya S."/>
            <person name="Abouelleil A."/>
            <person name="Alvarado L."/>
            <person name="Chapman S.B."/>
            <person name="Gainer-Dewar J."/>
            <person name="Goldberg J."/>
            <person name="Griggs A."/>
            <person name="Gujja S."/>
            <person name="Hansen M."/>
            <person name="Howarth C."/>
            <person name="Imamovic A."/>
            <person name="Larimer J."/>
            <person name="Murphy C."/>
            <person name="Naylor J."/>
            <person name="Pearson M."/>
            <person name="Priest M."/>
            <person name="Roberts A."/>
            <person name="Saif S."/>
            <person name="Shea T."/>
            <person name="Sykes S."/>
            <person name="Wortman J."/>
            <person name="Nusbaum C."/>
            <person name="Birren B."/>
        </authorList>
    </citation>
    <scope>NUCLEOTIDE SEQUENCE [LARGE SCALE GENOMIC DNA]</scope>
    <source>
        <strain evidence="9 10">EJB2</strain>
    </source>
</reference>
<evidence type="ECO:0000256" key="4">
    <source>
        <dbReference type="ARBA" id="ARBA00023125"/>
    </source>
</evidence>
<evidence type="ECO:0000256" key="5">
    <source>
        <dbReference type="ARBA" id="ARBA00023163"/>
    </source>
</evidence>
<feature type="compositionally biased region" description="Polar residues" evidence="7">
    <location>
        <begin position="15"/>
        <end position="33"/>
    </location>
</feature>
<keyword evidence="2" id="KW-0479">Metal-binding</keyword>
<organism evidence="9 10">
    <name type="scientific">Cryptococcus gattii EJB2</name>
    <dbReference type="NCBI Taxonomy" id="1296103"/>
    <lineage>
        <taxon>Eukaryota</taxon>
        <taxon>Fungi</taxon>
        <taxon>Dikarya</taxon>
        <taxon>Basidiomycota</taxon>
        <taxon>Agaricomycotina</taxon>
        <taxon>Tremellomycetes</taxon>
        <taxon>Tremellales</taxon>
        <taxon>Cryptococcaceae</taxon>
        <taxon>Cryptococcus</taxon>
        <taxon>Cryptococcus gattii species complex</taxon>
    </lineage>
</organism>
<dbReference type="SUPFAM" id="SSF57701">
    <property type="entry name" value="Zn2/Cys6 DNA-binding domain"/>
    <property type="match status" value="1"/>
</dbReference>
<gene>
    <name evidence="9" type="ORF">I306_00808</name>
</gene>
<keyword evidence="6" id="KW-0539">Nucleus</keyword>
<name>A0ABR5C3C0_9TREE</name>
<feature type="region of interest" description="Disordered" evidence="7">
    <location>
        <begin position="15"/>
        <end position="41"/>
    </location>
</feature>
<comment type="subcellular location">
    <subcellularLocation>
        <location evidence="1">Nucleus</location>
    </subcellularLocation>
</comment>
<keyword evidence="10" id="KW-1185">Reference proteome</keyword>
<sequence length="805" mass="91434">MEKRCFNNMLFENGPQSSTCSPDPSHPSRSNENYEPAHSDANRPVIVNRACDECHRLKMRCTKDKDSQSCTRCLQGNRPCRFEGPRKSKTSKVEDRLRVVEGQITSIQGSIEELLRLQRDAAHKSSNLENSDPFVQKHHGKGFETKYIQRSSPQKQDMPPRQSEVSTLALSQADNHLHQKAWDIESERGLQDDCQPNIDVDLFTADQTIAPLGNMLSLAEAARLKADAHIVRQETPDSAHTAMTLSLDTHVERPIKKARFEGDENDKTRGELKLVQKGNHSFPDPVDLGWCSLSKGKELFGLFFDRCAPYVPCFDPSYDTWDSLRSRSSFAITTIIYVAQRCVDAGGELNNTVTSSMSTLFTPVARNEIVQSMKSLIGHAVRMAMDLGLHHCLPYLTDCDKSIHKSHEELTQERHIVAGARIWLTLFKIDTEMSFAYCRPAIFSPDEATINARRLLKHPLSIPTDIRLVSTCENLAFRMPLHQHFALSLGRRQSIRAVVDVDQLLRGCNCALKDWFKYWDSYCAQRGISADHFLRETLVTGRAGTILNANSYVLHDVRNRRDLMKLSEERRHWFQEAGEMAHQLVNTCVRGQQYTENFQYANRLTHYNMVYAARFMIRMASLLPEACDLHKVGRDVEQVAVMLSQVPGFQLAHSLREIILKARQDHVLPSSLTVSRAPSPYLAANSIWSAANHDGSENYLINELGYKSQNRTTNSIQNFEMVTTAADQTPYGDDVSCLNFLYADQLFSHYENPAAIGQNFALLQDNSWMETTGNKIFNFDTTWFPFPPLVDDEMQRGQVVQTDFE</sequence>
<evidence type="ECO:0000256" key="1">
    <source>
        <dbReference type="ARBA" id="ARBA00004123"/>
    </source>
</evidence>
<keyword evidence="4" id="KW-0238">DNA-binding</keyword>
<evidence type="ECO:0000256" key="6">
    <source>
        <dbReference type="ARBA" id="ARBA00023242"/>
    </source>
</evidence>
<dbReference type="PROSITE" id="PS00463">
    <property type="entry name" value="ZN2_CY6_FUNGAL_1"/>
    <property type="match status" value="1"/>
</dbReference>
<accession>A0ABR5C3C0</accession>
<proteinExistence type="predicted"/>
<evidence type="ECO:0000313" key="9">
    <source>
        <dbReference type="EMBL" id="KIR82164.1"/>
    </source>
</evidence>
<dbReference type="InterPro" id="IPR036864">
    <property type="entry name" value="Zn2-C6_fun-type_DNA-bd_sf"/>
</dbReference>
<protein>
    <recommendedName>
        <fullName evidence="8">Zn(2)-C6 fungal-type domain-containing protein</fullName>
    </recommendedName>
</protein>
<dbReference type="PROSITE" id="PS50048">
    <property type="entry name" value="ZN2_CY6_FUNGAL_2"/>
    <property type="match status" value="1"/>
</dbReference>
<dbReference type="InterPro" id="IPR001138">
    <property type="entry name" value="Zn2Cys6_DnaBD"/>
</dbReference>
<dbReference type="CDD" id="cd12148">
    <property type="entry name" value="fungal_TF_MHR"/>
    <property type="match status" value="1"/>
</dbReference>
<dbReference type="SMART" id="SM00066">
    <property type="entry name" value="GAL4"/>
    <property type="match status" value="1"/>
</dbReference>
<dbReference type="SMART" id="SM00906">
    <property type="entry name" value="Fungal_trans"/>
    <property type="match status" value="1"/>
</dbReference>
<dbReference type="Proteomes" id="UP000054272">
    <property type="component" value="Unassembled WGS sequence"/>
</dbReference>
<dbReference type="EMBL" id="KN848576">
    <property type="protein sequence ID" value="KIR82164.1"/>
    <property type="molecule type" value="Genomic_DNA"/>
</dbReference>